<dbReference type="EMBL" id="KU867867">
    <property type="protein sequence ID" value="AOT85885.1"/>
    <property type="molecule type" value="Genomic_DNA"/>
</dbReference>
<comment type="catalytic activity">
    <reaction evidence="1">
        <text>ATP + protein L-histidine = ADP + protein N-phospho-L-histidine.</text>
        <dbReference type="EC" id="2.7.13.3"/>
    </reaction>
</comment>
<keyword evidence="3" id="KW-0808">Transferase</keyword>
<feature type="transmembrane region" description="Helical" evidence="6">
    <location>
        <begin position="139"/>
        <end position="160"/>
    </location>
</feature>
<dbReference type="GO" id="GO:0000160">
    <property type="term" value="P:phosphorelay signal transduction system"/>
    <property type="evidence" value="ECO:0007669"/>
    <property type="project" value="UniProtKB-KW"/>
</dbReference>
<sequence length="502" mass="58690">MRRNLLSTAYYALFITGLIYLSAKCFLNNIENILFLLALNVLLLLDFILHRAISTRSKISKFIIWLIRLCQCHSILFVIGDSAFPPWIQYMIGIIIYSSLISISLSLFFQKLQTSFYLFVMIVGLLSSVSLLFPRLTSIAFSLYLVVTFAMALLIVLLRNKQTFYRNDSNRFYWLMLLIFYLMICFSSIGFIFFNSSALFSGFWLFYFLALITGLILILFYHNDAVFKQREQLLTLIFLILLYIVLFILILKRTSLVVLETVTIILYFQYFFQLVGESYRLITGSKQSEHVGINSILKEEALKQEFANFLHDNILQDINALIQLSRLDNPSVSVKIIEERLEYLNTFVRERMNQYSPQLLKGLSLYDNYRMMLKAFEKRYPKMNISLNFYSEKNIAIYPPYDFLIYRWLRELVNNAYKYSNAQTVTVKLARDGRELSLSVMDNGYYQKLKPFKHGHGLLVLEEQVKSVGGTITFEQADSNGLRVDIKLMMEGEKAIENFINR</sequence>
<dbReference type="Gene3D" id="3.30.565.10">
    <property type="entry name" value="Histidine kinase-like ATPase, C-terminal domain"/>
    <property type="match status" value="1"/>
</dbReference>
<evidence type="ECO:0000259" key="7">
    <source>
        <dbReference type="Pfam" id="PF02518"/>
    </source>
</evidence>
<dbReference type="InterPro" id="IPR003594">
    <property type="entry name" value="HATPase_dom"/>
</dbReference>
<accession>A0A1D8H039</accession>
<dbReference type="InterPro" id="IPR036890">
    <property type="entry name" value="HATPase_C_sf"/>
</dbReference>
<dbReference type="InterPro" id="IPR050482">
    <property type="entry name" value="Sensor_HK_TwoCompSys"/>
</dbReference>
<protein>
    <recommendedName>
        <fullName evidence="2">histidine kinase</fullName>
        <ecNumber evidence="2">2.7.13.3</ecNumber>
    </recommendedName>
</protein>
<feature type="transmembrane region" description="Helical" evidence="6">
    <location>
        <begin position="33"/>
        <end position="50"/>
    </location>
</feature>
<dbReference type="EC" id="2.7.13.3" evidence="2"/>
<keyword evidence="4 8" id="KW-0418">Kinase</keyword>
<evidence type="ECO:0000256" key="6">
    <source>
        <dbReference type="SAM" id="Phobius"/>
    </source>
</evidence>
<organism evidence="8">
    <name type="scientific">Streptococcus suis</name>
    <dbReference type="NCBI Taxonomy" id="1307"/>
    <lineage>
        <taxon>Bacteria</taxon>
        <taxon>Bacillati</taxon>
        <taxon>Bacillota</taxon>
        <taxon>Bacilli</taxon>
        <taxon>Lactobacillales</taxon>
        <taxon>Streptococcaceae</taxon>
        <taxon>Streptococcus</taxon>
    </lineage>
</organism>
<keyword evidence="6" id="KW-1133">Transmembrane helix</keyword>
<evidence type="ECO:0000256" key="1">
    <source>
        <dbReference type="ARBA" id="ARBA00000085"/>
    </source>
</evidence>
<keyword evidence="5" id="KW-0902">Two-component regulatory system</keyword>
<reference evidence="8" key="1">
    <citation type="journal article" date="2015" name="PLoS ONE">
        <title>Suicin 3908, a new lantibiotic produced by a strain of Streptococcus suis serotype 2 isolated from a healthy carrier pig.</title>
        <authorList>
            <person name="Vaillancourt K."/>
            <person name="LeBel G."/>
            <person name="Frenette M."/>
            <person name="Gottschalk M."/>
            <person name="Grenier D."/>
        </authorList>
    </citation>
    <scope>NUCLEOTIDE SEQUENCE</scope>
    <source>
        <strain evidence="8">3908</strain>
    </source>
</reference>
<evidence type="ECO:0000313" key="8">
    <source>
        <dbReference type="EMBL" id="AOT85885.1"/>
    </source>
</evidence>
<feature type="transmembrane region" description="Helical" evidence="6">
    <location>
        <begin position="116"/>
        <end position="133"/>
    </location>
</feature>
<evidence type="ECO:0000256" key="2">
    <source>
        <dbReference type="ARBA" id="ARBA00012438"/>
    </source>
</evidence>
<feature type="transmembrane region" description="Helical" evidence="6">
    <location>
        <begin position="233"/>
        <end position="251"/>
    </location>
</feature>
<reference evidence="8" key="2">
    <citation type="submission" date="2016-03" db="EMBL/GenBank/DDBJ databases">
        <authorList>
            <person name="Ploux O."/>
        </authorList>
    </citation>
    <scope>NUCLEOTIDE SEQUENCE</scope>
    <source>
        <strain evidence="8">3908</strain>
    </source>
</reference>
<dbReference type="CDD" id="cd16917">
    <property type="entry name" value="HATPase_UhpB-NarQ-NarX-like"/>
    <property type="match status" value="1"/>
</dbReference>
<feature type="transmembrane region" description="Helical" evidence="6">
    <location>
        <begin position="87"/>
        <end position="109"/>
    </location>
</feature>
<evidence type="ECO:0000256" key="4">
    <source>
        <dbReference type="ARBA" id="ARBA00022777"/>
    </source>
</evidence>
<feature type="transmembrane region" description="Helical" evidence="6">
    <location>
        <begin position="200"/>
        <end position="221"/>
    </location>
</feature>
<keyword evidence="6" id="KW-0812">Transmembrane</keyword>
<feature type="domain" description="Histidine kinase/HSP90-like ATPase" evidence="7">
    <location>
        <begin position="405"/>
        <end position="489"/>
    </location>
</feature>
<dbReference type="GO" id="GO:0004673">
    <property type="term" value="F:protein histidine kinase activity"/>
    <property type="evidence" value="ECO:0007669"/>
    <property type="project" value="UniProtKB-EC"/>
</dbReference>
<keyword evidence="6" id="KW-0472">Membrane</keyword>
<dbReference type="SUPFAM" id="SSF55874">
    <property type="entry name" value="ATPase domain of HSP90 chaperone/DNA topoisomerase II/histidine kinase"/>
    <property type="match status" value="1"/>
</dbReference>
<feature type="transmembrane region" description="Helical" evidence="6">
    <location>
        <begin position="257"/>
        <end position="276"/>
    </location>
</feature>
<gene>
    <name evidence="8" type="primary">suiK</name>
</gene>
<evidence type="ECO:0000256" key="3">
    <source>
        <dbReference type="ARBA" id="ARBA00022679"/>
    </source>
</evidence>
<evidence type="ECO:0000256" key="5">
    <source>
        <dbReference type="ARBA" id="ARBA00023012"/>
    </source>
</evidence>
<dbReference type="PANTHER" id="PTHR24421">
    <property type="entry name" value="NITRATE/NITRITE SENSOR PROTEIN NARX-RELATED"/>
    <property type="match status" value="1"/>
</dbReference>
<dbReference type="Pfam" id="PF02518">
    <property type="entry name" value="HATPase_c"/>
    <property type="match status" value="1"/>
</dbReference>
<proteinExistence type="predicted"/>
<name>A0A1D8H039_STRSU</name>
<dbReference type="AlphaFoldDB" id="A0A1D8H039"/>
<dbReference type="PANTHER" id="PTHR24421:SF10">
    <property type="entry name" value="NITRATE_NITRITE SENSOR PROTEIN NARQ"/>
    <property type="match status" value="1"/>
</dbReference>
<feature type="transmembrane region" description="Helical" evidence="6">
    <location>
        <begin position="172"/>
        <end position="194"/>
    </location>
</feature>